<sequence length="112" mass="11665">MLGDEEQQVIVRRQQNAEAGSVIATAPDQASGQVPVAVPVAPLIELASSPFIVPSSYPHRILIFPLTLTNIASLTHTSTNMRSCKGTNTININITSAIITTGICVLGGGAVK</sequence>
<evidence type="ECO:0000313" key="1">
    <source>
        <dbReference type="EMBL" id="PPQ85060.1"/>
    </source>
</evidence>
<keyword evidence="2" id="KW-1185">Reference proteome</keyword>
<gene>
    <name evidence="1" type="ORF">CVT25_010284</name>
</gene>
<organism evidence="1 2">
    <name type="scientific">Psilocybe cyanescens</name>
    <dbReference type="NCBI Taxonomy" id="93625"/>
    <lineage>
        <taxon>Eukaryota</taxon>
        <taxon>Fungi</taxon>
        <taxon>Dikarya</taxon>
        <taxon>Basidiomycota</taxon>
        <taxon>Agaricomycotina</taxon>
        <taxon>Agaricomycetes</taxon>
        <taxon>Agaricomycetidae</taxon>
        <taxon>Agaricales</taxon>
        <taxon>Agaricineae</taxon>
        <taxon>Strophariaceae</taxon>
        <taxon>Psilocybe</taxon>
    </lineage>
</organism>
<reference evidence="1 2" key="1">
    <citation type="journal article" date="2018" name="Evol. Lett.">
        <title>Horizontal gene cluster transfer increased hallucinogenic mushroom diversity.</title>
        <authorList>
            <person name="Reynolds H.T."/>
            <person name="Vijayakumar V."/>
            <person name="Gluck-Thaler E."/>
            <person name="Korotkin H.B."/>
            <person name="Matheny P.B."/>
            <person name="Slot J.C."/>
        </authorList>
    </citation>
    <scope>NUCLEOTIDE SEQUENCE [LARGE SCALE GENOMIC DNA]</scope>
    <source>
        <strain evidence="1 2">2631</strain>
    </source>
</reference>
<dbReference type="InParanoid" id="A0A409X2T9"/>
<dbReference type="AlphaFoldDB" id="A0A409X2T9"/>
<protein>
    <submittedName>
        <fullName evidence="1">Uncharacterized protein</fullName>
    </submittedName>
</protein>
<accession>A0A409X2T9</accession>
<evidence type="ECO:0000313" key="2">
    <source>
        <dbReference type="Proteomes" id="UP000283269"/>
    </source>
</evidence>
<dbReference type="EMBL" id="NHYD01002766">
    <property type="protein sequence ID" value="PPQ85060.1"/>
    <property type="molecule type" value="Genomic_DNA"/>
</dbReference>
<comment type="caution">
    <text evidence="1">The sequence shown here is derived from an EMBL/GenBank/DDBJ whole genome shotgun (WGS) entry which is preliminary data.</text>
</comment>
<dbReference type="Proteomes" id="UP000283269">
    <property type="component" value="Unassembled WGS sequence"/>
</dbReference>
<name>A0A409X2T9_PSICY</name>
<proteinExistence type="predicted"/>